<keyword evidence="5" id="KW-0788">Thiol protease</keyword>
<keyword evidence="4" id="KW-0378">Hydrolase</keyword>
<evidence type="ECO:0000256" key="4">
    <source>
        <dbReference type="ARBA" id="ARBA00022801"/>
    </source>
</evidence>
<evidence type="ECO:0000313" key="7">
    <source>
        <dbReference type="EMBL" id="TGN14526.1"/>
    </source>
</evidence>
<dbReference type="SUPFAM" id="SSF54001">
    <property type="entry name" value="Cysteine proteinases"/>
    <property type="match status" value="1"/>
</dbReference>
<dbReference type="EMBL" id="RQHV01000002">
    <property type="protein sequence ID" value="TGN14526.1"/>
    <property type="molecule type" value="Genomic_DNA"/>
</dbReference>
<gene>
    <name evidence="7" type="ORF">EHS11_00590</name>
</gene>
<dbReference type="InterPro" id="IPR038765">
    <property type="entry name" value="Papain-like_cys_pep_sf"/>
</dbReference>
<dbReference type="PANTHER" id="PTHR47360:SF1">
    <property type="entry name" value="ENDOPEPTIDASE NLPC-RELATED"/>
    <property type="match status" value="1"/>
</dbReference>
<dbReference type="RefSeq" id="WP_135762479.1">
    <property type="nucleotide sequence ID" value="NZ_RQHV01000002.1"/>
</dbReference>
<evidence type="ECO:0000256" key="2">
    <source>
        <dbReference type="ARBA" id="ARBA00022670"/>
    </source>
</evidence>
<dbReference type="Gene3D" id="3.90.1720.10">
    <property type="entry name" value="endopeptidase domain like (from Nostoc punctiforme)"/>
    <property type="match status" value="1"/>
</dbReference>
<dbReference type="Pfam" id="PF00877">
    <property type="entry name" value="NLPC_P60"/>
    <property type="match status" value="1"/>
</dbReference>
<comment type="caution">
    <text evidence="7">The sequence shown here is derived from an EMBL/GenBank/DDBJ whole genome shotgun (WGS) entry which is preliminary data.</text>
</comment>
<evidence type="ECO:0000256" key="3">
    <source>
        <dbReference type="ARBA" id="ARBA00022729"/>
    </source>
</evidence>
<dbReference type="GO" id="GO:0006508">
    <property type="term" value="P:proteolysis"/>
    <property type="evidence" value="ECO:0007669"/>
    <property type="project" value="UniProtKB-KW"/>
</dbReference>
<dbReference type="InterPro" id="IPR052062">
    <property type="entry name" value="Murein_DD/LD_carboxypeptidase"/>
</dbReference>
<dbReference type="GO" id="GO:0008234">
    <property type="term" value="F:cysteine-type peptidase activity"/>
    <property type="evidence" value="ECO:0007669"/>
    <property type="project" value="UniProtKB-KW"/>
</dbReference>
<name>A0A4R9LSR4_9LEPT</name>
<dbReference type="Proteomes" id="UP000298264">
    <property type="component" value="Unassembled WGS sequence"/>
</dbReference>
<dbReference type="OrthoDB" id="9813368at2"/>
<evidence type="ECO:0000259" key="6">
    <source>
        <dbReference type="PROSITE" id="PS51935"/>
    </source>
</evidence>
<feature type="domain" description="NlpC/P60" evidence="6">
    <location>
        <begin position="284"/>
        <end position="412"/>
    </location>
</feature>
<evidence type="ECO:0000256" key="1">
    <source>
        <dbReference type="ARBA" id="ARBA00007074"/>
    </source>
</evidence>
<evidence type="ECO:0000313" key="8">
    <source>
        <dbReference type="Proteomes" id="UP000298264"/>
    </source>
</evidence>
<dbReference type="PANTHER" id="PTHR47360">
    <property type="entry name" value="MUREIN DD-ENDOPEPTIDASE MEPS/MUREIN LD-CARBOXYPEPTIDASE"/>
    <property type="match status" value="1"/>
</dbReference>
<accession>A0A4R9LSR4</accession>
<keyword evidence="3" id="KW-0732">Signal</keyword>
<comment type="similarity">
    <text evidence="1">Belongs to the peptidase C40 family.</text>
</comment>
<reference evidence="7" key="1">
    <citation type="journal article" date="2019" name="PLoS Negl. Trop. Dis.">
        <title>Revisiting the worldwide diversity of Leptospira species in the environment.</title>
        <authorList>
            <person name="Vincent A.T."/>
            <person name="Schiettekatte O."/>
            <person name="Bourhy P."/>
            <person name="Veyrier F.J."/>
            <person name="Picardeau M."/>
        </authorList>
    </citation>
    <scope>NUCLEOTIDE SEQUENCE [LARGE SCALE GENOMIC DNA]</scope>
    <source>
        <strain evidence="7">201400974</strain>
    </source>
</reference>
<proteinExistence type="inferred from homology"/>
<keyword evidence="8" id="KW-1185">Reference proteome</keyword>
<dbReference type="InterPro" id="IPR000064">
    <property type="entry name" value="NLP_P60_dom"/>
</dbReference>
<dbReference type="PROSITE" id="PS51935">
    <property type="entry name" value="NLPC_P60"/>
    <property type="match status" value="1"/>
</dbReference>
<keyword evidence="2" id="KW-0645">Protease</keyword>
<protein>
    <recommendedName>
        <fullName evidence="6">NlpC/P60 domain-containing protein</fullName>
    </recommendedName>
</protein>
<dbReference type="AlphaFoldDB" id="A0A4R9LSR4"/>
<evidence type="ECO:0000256" key="5">
    <source>
        <dbReference type="ARBA" id="ARBA00022807"/>
    </source>
</evidence>
<organism evidence="7 8">
    <name type="scientific">Leptospira ilyithenensis</name>
    <dbReference type="NCBI Taxonomy" id="2484901"/>
    <lineage>
        <taxon>Bacteria</taxon>
        <taxon>Pseudomonadati</taxon>
        <taxon>Spirochaetota</taxon>
        <taxon>Spirochaetia</taxon>
        <taxon>Leptospirales</taxon>
        <taxon>Leptospiraceae</taxon>
        <taxon>Leptospira</taxon>
    </lineage>
</organism>
<sequence length="416" mass="46748">MPIPIQRPIMVFFLISILIFFKTNLYSEDFSGLLKDDFNKQQTLLIRNEVRKKLGDRSNSPKIKELTSKILPWAVMENLSPAEFANALVRMVGSEDAGIPFESNEDLLPLISGFKSNEEFLYVSKFFRESEEAELPVEFRDKLVFESQKKTWDGFTLVLAGRLLILSRREKLDTDVYLKNLTAKIPPKTSQLPDDALNSLIMVFSENFSSQETVNRLPSLQKDLLELRKLAGKKLTKQLQVSARNVDAGLLSLGQLEIRERPKLNLSAEDLGITNTSEGKDWRYLSIGSLETVVSDWIGTRYQYGGSSKSGTDCSGFTRSVLTDERLGVPGKLLPRSASDQARIGDSINRSDLKAGDLVFFSASPNQSKITHVGLSMGKSKFSHASSSRGVIVQSLDEKWWTDRYTGARRIFSKVK</sequence>